<accession>A0AAV9HGA6</accession>
<feature type="domain" description="DUF7791" evidence="3">
    <location>
        <begin position="573"/>
        <end position="720"/>
    </location>
</feature>
<dbReference type="EMBL" id="MU865030">
    <property type="protein sequence ID" value="KAK4459685.1"/>
    <property type="molecule type" value="Genomic_DNA"/>
</dbReference>
<dbReference type="InterPro" id="IPR056693">
    <property type="entry name" value="DUF7791"/>
</dbReference>
<gene>
    <name evidence="4" type="ORF">QBC42DRAFT_273894</name>
</gene>
<dbReference type="SUPFAM" id="SSF52540">
    <property type="entry name" value="P-loop containing nucleoside triphosphate hydrolases"/>
    <property type="match status" value="1"/>
</dbReference>
<proteinExistence type="predicted"/>
<organism evidence="4 5">
    <name type="scientific">Cladorrhinum samala</name>
    <dbReference type="NCBI Taxonomy" id="585594"/>
    <lineage>
        <taxon>Eukaryota</taxon>
        <taxon>Fungi</taxon>
        <taxon>Dikarya</taxon>
        <taxon>Ascomycota</taxon>
        <taxon>Pezizomycotina</taxon>
        <taxon>Sordariomycetes</taxon>
        <taxon>Sordariomycetidae</taxon>
        <taxon>Sordariales</taxon>
        <taxon>Podosporaceae</taxon>
        <taxon>Cladorrhinum</taxon>
    </lineage>
</organism>
<dbReference type="PANTHER" id="PTHR10039">
    <property type="entry name" value="AMELOGENIN"/>
    <property type="match status" value="1"/>
</dbReference>
<dbReference type="Pfam" id="PF24883">
    <property type="entry name" value="NPHP3_N"/>
    <property type="match status" value="1"/>
</dbReference>
<evidence type="ECO:0000259" key="3">
    <source>
        <dbReference type="Pfam" id="PF25053"/>
    </source>
</evidence>
<dbReference type="Gene3D" id="3.40.50.300">
    <property type="entry name" value="P-loop containing nucleotide triphosphate hydrolases"/>
    <property type="match status" value="1"/>
</dbReference>
<dbReference type="InterPro" id="IPR027417">
    <property type="entry name" value="P-loop_NTPase"/>
</dbReference>
<keyword evidence="5" id="KW-1185">Reference proteome</keyword>
<name>A0AAV9HGA6_9PEZI</name>
<evidence type="ECO:0000256" key="1">
    <source>
        <dbReference type="ARBA" id="ARBA00022737"/>
    </source>
</evidence>
<dbReference type="AlphaFoldDB" id="A0AAV9HGA6"/>
<sequence>MAEAAGAVAALSLAANIIQVTDFGFKFVRKAYNIRESGREGAGELVHLEKLAEDIRAVVNRLDVDEQSPATGIQDAITSHKAISQIAGECKTAVEEILNSIDSMSLSRSGLGRKRDAARAAFKLVWNADKIQTLQGRLNDLKSQLTLNLVESLRQYAMQSLEVQNQIMRRLDNPTGDRGERCAIERKGFGSTVIEYLAHRSDHVSETNPLGEGSLRGDLLGVLYSQEEQTVQDDWNEGFKITPERNSRLQKRLLASLAFDGMATRVDQVDKAHESTFRWVFEDEPNHQKPWHNLKQWLRSDHQVYWITGKAGSGKSTLMKFISQPTELDHDPRCMPYLREWSGSKPLAFASFYFWAAGTELQTSQEGLFRTLLYQILEQNPVLISELFPKRWAALCLFDQDTKYFTDEELRLCLSALVERLSPTTNLCFFIDGLDEFDGDHANLIGLLKGMIDRSSIKLCVASRPWVVFEESLKNEPSLRLEDLTFNDIKHYATCRLQNNADFALHQRQNPEFINSLVGNVVHKASGVFLWVKLVVSSLLDGLKCGDRVSDLQKRLDSLPRDLEDLFERILDQIDPTYFEHASQYFSLMSACREPPSAVLFSLADEDDPRFAFDLSFDPAQWTDSAVKDKTEILQKRLNSRCKGLIEMARESQAGGDGEAIRILPSPTVQYLHKTVKDYIEKPEVQKKLSGRTGNRPFDPHIRLCSASVALLKIFDGYRNAQGIGIEDYISQRKIEFPVFLEALYHAKNIQSESVTKMVQIIDHLGDMFPGWRMAHALNFNETTKISHLLRSGDLRGSESRFPDASELLYELGCRRLGFSFLSFVVRCNLVEYAKARTPKGGMVRDLRHSRQAQIQSSAVPTTSFLPWWKLRPSRSRGRTGASSKDEEWPLLLDTLMASGGPDAGIVFALLENGADPNAVIPVLRLFRGLSCWELSLLKIIHCFSSSAGESSLALQRTTWTEVARLMLAHGASKKKRVIDSAFKFITEYKAKGSLSEKEAAKLLRKEICRQDLQNLQFDFLSELKIWSVVDSREAIL</sequence>
<feature type="domain" description="Nephrocystin 3-like N-terminal" evidence="2">
    <location>
        <begin position="293"/>
        <end position="464"/>
    </location>
</feature>
<reference evidence="4" key="2">
    <citation type="submission" date="2023-06" db="EMBL/GenBank/DDBJ databases">
        <authorList>
            <consortium name="Lawrence Berkeley National Laboratory"/>
            <person name="Mondo S.J."/>
            <person name="Hensen N."/>
            <person name="Bonometti L."/>
            <person name="Westerberg I."/>
            <person name="Brannstrom I.O."/>
            <person name="Guillou S."/>
            <person name="Cros-Aarteil S."/>
            <person name="Calhoun S."/>
            <person name="Haridas S."/>
            <person name="Kuo A."/>
            <person name="Pangilinan J."/>
            <person name="Riley R."/>
            <person name="Labutti K."/>
            <person name="Andreopoulos B."/>
            <person name="Lipzen A."/>
            <person name="Chen C."/>
            <person name="Yanf M."/>
            <person name="Daum C."/>
            <person name="Ng V."/>
            <person name="Clum A."/>
            <person name="Steindorff A."/>
            <person name="Ohm R."/>
            <person name="Martin F."/>
            <person name="Silar P."/>
            <person name="Natvig D."/>
            <person name="Lalanne C."/>
            <person name="Gautier V."/>
            <person name="Ament-Velasquez S.L."/>
            <person name="Kruys A."/>
            <person name="Hutchinson M.I."/>
            <person name="Powell A.J."/>
            <person name="Barry K."/>
            <person name="Miller A.N."/>
            <person name="Grigoriev I.V."/>
            <person name="Debuchy R."/>
            <person name="Gladieux P."/>
            <person name="Thoren M.H."/>
            <person name="Johannesson H."/>
        </authorList>
    </citation>
    <scope>NUCLEOTIDE SEQUENCE</scope>
    <source>
        <strain evidence="4">PSN324</strain>
    </source>
</reference>
<evidence type="ECO:0000313" key="5">
    <source>
        <dbReference type="Proteomes" id="UP001321749"/>
    </source>
</evidence>
<reference evidence="4" key="1">
    <citation type="journal article" date="2023" name="Mol. Phylogenet. Evol.">
        <title>Genome-scale phylogeny and comparative genomics of the fungal order Sordariales.</title>
        <authorList>
            <person name="Hensen N."/>
            <person name="Bonometti L."/>
            <person name="Westerberg I."/>
            <person name="Brannstrom I.O."/>
            <person name="Guillou S."/>
            <person name="Cros-Aarteil S."/>
            <person name="Calhoun S."/>
            <person name="Haridas S."/>
            <person name="Kuo A."/>
            <person name="Mondo S."/>
            <person name="Pangilinan J."/>
            <person name="Riley R."/>
            <person name="LaButti K."/>
            <person name="Andreopoulos B."/>
            <person name="Lipzen A."/>
            <person name="Chen C."/>
            <person name="Yan M."/>
            <person name="Daum C."/>
            <person name="Ng V."/>
            <person name="Clum A."/>
            <person name="Steindorff A."/>
            <person name="Ohm R.A."/>
            <person name="Martin F."/>
            <person name="Silar P."/>
            <person name="Natvig D.O."/>
            <person name="Lalanne C."/>
            <person name="Gautier V."/>
            <person name="Ament-Velasquez S.L."/>
            <person name="Kruys A."/>
            <person name="Hutchinson M.I."/>
            <person name="Powell A.J."/>
            <person name="Barry K."/>
            <person name="Miller A.N."/>
            <person name="Grigoriev I.V."/>
            <person name="Debuchy R."/>
            <person name="Gladieux P."/>
            <person name="Hiltunen Thoren M."/>
            <person name="Johannesson H."/>
        </authorList>
    </citation>
    <scope>NUCLEOTIDE SEQUENCE</scope>
    <source>
        <strain evidence="4">PSN324</strain>
    </source>
</reference>
<protein>
    <recommendedName>
        <fullName evidence="6">NACHT domain-containing protein</fullName>
    </recommendedName>
</protein>
<dbReference type="Proteomes" id="UP001321749">
    <property type="component" value="Unassembled WGS sequence"/>
</dbReference>
<evidence type="ECO:0000259" key="2">
    <source>
        <dbReference type="Pfam" id="PF24883"/>
    </source>
</evidence>
<keyword evidence="1" id="KW-0677">Repeat</keyword>
<comment type="caution">
    <text evidence="4">The sequence shown here is derived from an EMBL/GenBank/DDBJ whole genome shotgun (WGS) entry which is preliminary data.</text>
</comment>
<dbReference type="PANTHER" id="PTHR10039:SF5">
    <property type="entry name" value="NACHT DOMAIN-CONTAINING PROTEIN"/>
    <property type="match status" value="1"/>
</dbReference>
<evidence type="ECO:0000313" key="4">
    <source>
        <dbReference type="EMBL" id="KAK4459685.1"/>
    </source>
</evidence>
<evidence type="ECO:0008006" key="6">
    <source>
        <dbReference type="Google" id="ProtNLM"/>
    </source>
</evidence>
<dbReference type="InterPro" id="IPR056884">
    <property type="entry name" value="NPHP3-like_N"/>
</dbReference>
<dbReference type="Pfam" id="PF25053">
    <property type="entry name" value="DUF7791"/>
    <property type="match status" value="1"/>
</dbReference>